<accession>R4WE79</accession>
<dbReference type="AlphaFoldDB" id="R4WE79"/>
<evidence type="ECO:0000256" key="1">
    <source>
        <dbReference type="SAM" id="MobiDB-lite"/>
    </source>
</evidence>
<sequence>MVGNGGLTAKAHSCIREKAMKVAESESHRSGDGCKLCKEKQKRSLSSYIRNKSVEHSTKSGILEEEEEEECKK</sequence>
<feature type="region of interest" description="Disordered" evidence="1">
    <location>
        <begin position="49"/>
        <end position="73"/>
    </location>
</feature>
<protein>
    <submittedName>
        <fullName evidence="2">Unkown protein</fullName>
    </submittedName>
</protein>
<proteinExistence type="evidence at transcript level"/>
<organism evidence="2">
    <name type="scientific">Riptortus pedestris</name>
    <name type="common">Bean bug</name>
    <dbReference type="NCBI Taxonomy" id="329032"/>
    <lineage>
        <taxon>Eukaryota</taxon>
        <taxon>Metazoa</taxon>
        <taxon>Ecdysozoa</taxon>
        <taxon>Arthropoda</taxon>
        <taxon>Hexapoda</taxon>
        <taxon>Insecta</taxon>
        <taxon>Pterygota</taxon>
        <taxon>Neoptera</taxon>
        <taxon>Paraneoptera</taxon>
        <taxon>Hemiptera</taxon>
        <taxon>Heteroptera</taxon>
        <taxon>Panheteroptera</taxon>
        <taxon>Pentatomomorpha</taxon>
        <taxon>Coreoidea</taxon>
        <taxon>Alydidae</taxon>
        <taxon>Riptortus</taxon>
    </lineage>
</organism>
<evidence type="ECO:0000313" key="2">
    <source>
        <dbReference type="EMBL" id="BAN21399.1"/>
    </source>
</evidence>
<reference evidence="2" key="1">
    <citation type="journal article" date="2013" name="PLoS ONE">
        <title>Gene expression in gut symbiotic organ of stinkbug affected by extracellular bacterial symbiont.</title>
        <authorList>
            <person name="Futahashi R."/>
            <person name="Tanaka K."/>
            <person name="Tanahashi M."/>
            <person name="Nikoh N."/>
            <person name="Kikuchi Y."/>
            <person name="Lee B.L."/>
            <person name="Fukatsu T."/>
        </authorList>
    </citation>
    <scope>NUCLEOTIDE SEQUENCE</scope>
    <source>
        <tissue evidence="2">Midgut</tissue>
    </source>
</reference>
<dbReference type="EMBL" id="AK418184">
    <property type="protein sequence ID" value="BAN21399.1"/>
    <property type="molecule type" value="mRNA"/>
</dbReference>
<feature type="compositionally biased region" description="Acidic residues" evidence="1">
    <location>
        <begin position="63"/>
        <end position="73"/>
    </location>
</feature>
<name>R4WE79_RIPPE</name>